<dbReference type="EMBL" id="JAVRHO010000014">
    <property type="protein sequence ID" value="MDT0647181.1"/>
    <property type="molecule type" value="Genomic_DNA"/>
</dbReference>
<organism evidence="1 2">
    <name type="scientific">Autumnicola lenta</name>
    <dbReference type="NCBI Taxonomy" id="3075593"/>
    <lineage>
        <taxon>Bacteria</taxon>
        <taxon>Pseudomonadati</taxon>
        <taxon>Bacteroidota</taxon>
        <taxon>Flavobacteriia</taxon>
        <taxon>Flavobacteriales</taxon>
        <taxon>Flavobacteriaceae</taxon>
        <taxon>Autumnicola</taxon>
    </lineage>
</organism>
<dbReference type="PROSITE" id="PS51257">
    <property type="entry name" value="PROKAR_LIPOPROTEIN"/>
    <property type="match status" value="1"/>
</dbReference>
<reference evidence="1 2" key="1">
    <citation type="submission" date="2023-09" db="EMBL/GenBank/DDBJ databases">
        <authorList>
            <person name="Rey-Velasco X."/>
        </authorList>
    </citation>
    <scope>NUCLEOTIDE SEQUENCE [LARGE SCALE GENOMIC DNA]</scope>
    <source>
        <strain evidence="1 2">F260</strain>
    </source>
</reference>
<dbReference type="RefSeq" id="WP_311495294.1">
    <property type="nucleotide sequence ID" value="NZ_JAVRHO010000014.1"/>
</dbReference>
<dbReference type="Proteomes" id="UP001245285">
    <property type="component" value="Unassembled WGS sequence"/>
</dbReference>
<dbReference type="Pfam" id="PF14109">
    <property type="entry name" value="GldH_lipo"/>
    <property type="match status" value="1"/>
</dbReference>
<name>A0ABU3CLE0_9FLAO</name>
<dbReference type="InterPro" id="IPR020018">
    <property type="entry name" value="Motility-assoc_lipoprot_GldH"/>
</dbReference>
<protein>
    <submittedName>
        <fullName evidence="1">Gliding motility lipoprotein GldH</fullName>
    </submittedName>
</protein>
<comment type="caution">
    <text evidence="1">The sequence shown here is derived from an EMBL/GenBank/DDBJ whole genome shotgun (WGS) entry which is preliminary data.</text>
</comment>
<accession>A0ABU3CLE0</accession>
<gene>
    <name evidence="1" type="ORF">RM545_10820</name>
</gene>
<dbReference type="NCBIfam" id="TIGR03511">
    <property type="entry name" value="GldH_lipo"/>
    <property type="match status" value="1"/>
</dbReference>
<evidence type="ECO:0000313" key="1">
    <source>
        <dbReference type="EMBL" id="MDT0647181.1"/>
    </source>
</evidence>
<keyword evidence="2" id="KW-1185">Reference proteome</keyword>
<proteinExistence type="predicted"/>
<evidence type="ECO:0000313" key="2">
    <source>
        <dbReference type="Proteomes" id="UP001245285"/>
    </source>
</evidence>
<sequence length="163" mass="18793">MGKGLFLLLTVFSFLGLYSCDSDRVFDEYKPVSSWNKDSVVAFRVDELDSLETYDLFLNIRNNSEYKYSNLFVITEIEFPYGKVITDTLEYAMAAPDGTWLGTGFGDVKESKLWYRENVRFPEPGEYEVRIKQAMRKNGEVEGIENLEGITHVGFRIEHSAQQ</sequence>
<keyword evidence="1" id="KW-0449">Lipoprotein</keyword>